<evidence type="ECO:0008006" key="3">
    <source>
        <dbReference type="Google" id="ProtNLM"/>
    </source>
</evidence>
<gene>
    <name evidence="1" type="ORF">ABE957_10575</name>
</gene>
<sequence length="468" mass="52725">MSEESHKDPATAAAAASLRGAWNDLLTQLGEARNAIDDPELWAPPASPRTLAEGYRYVLGYLYGSIARSLGPSPENPYFVRAIQPLNRSTIDNADAIYLTAPIDGNHSYTIRGRAGDARHWRGEVAPKGTRKAPHYVIFEAPSGFSGDSGSIKELKRGSRANCALLDSTRLQVDEDGRFEILLAPEKPEGYQGNFMHTRVTRKRKQDDGSVIEREYVAQQVMLRELFCDWENEDLLDLFIYRNDLLGRPLPTYTPEVASQQMHRIGELTRNQVHFWNEFYAIVCEAYGKIKGEGERFMPRNAFNKPNAASLATAGGMATNVYCGGMFELEPDEALIVELHQPVEPVYLGFHLGNLWGESLDFASHQSSLNGLQGHRDADNVYRYVIAHSDPGVANWVDTTGQPEGYMAVRWAYPEKPMDNPPWASAKKVKLSDVLSYLPADTKRVTPDERRHQISIRQEHVQRRYRHH</sequence>
<dbReference type="Proteomes" id="UP001472978">
    <property type="component" value="Unassembled WGS sequence"/>
</dbReference>
<organism evidence="1 2">
    <name type="scientific">Halomonas pelophila</name>
    <dbReference type="NCBI Taxonomy" id="3151122"/>
    <lineage>
        <taxon>Bacteria</taxon>
        <taxon>Pseudomonadati</taxon>
        <taxon>Pseudomonadota</taxon>
        <taxon>Gammaproteobacteria</taxon>
        <taxon>Oceanospirillales</taxon>
        <taxon>Halomonadaceae</taxon>
        <taxon>Halomonas</taxon>
    </lineage>
</organism>
<accession>A0ABV1N5X4</accession>
<evidence type="ECO:0000313" key="1">
    <source>
        <dbReference type="EMBL" id="MEQ6889117.1"/>
    </source>
</evidence>
<protein>
    <recommendedName>
        <fullName evidence="3">DUF1214 domain-containing protein</fullName>
    </recommendedName>
</protein>
<reference evidence="1 2" key="1">
    <citation type="submission" date="2024-05" db="EMBL/GenBank/DDBJ databases">
        <title>Halomonas sp. CS7 16S ribosomal RNA gene Genome sequencing and assembly.</title>
        <authorList>
            <person name="Yook S."/>
        </authorList>
    </citation>
    <scope>NUCLEOTIDE SEQUENCE [LARGE SCALE GENOMIC DNA]</scope>
    <source>
        <strain evidence="1 2">CS7</strain>
    </source>
</reference>
<proteinExistence type="predicted"/>
<dbReference type="EMBL" id="JBEGCI010000008">
    <property type="protein sequence ID" value="MEQ6889117.1"/>
    <property type="molecule type" value="Genomic_DNA"/>
</dbReference>
<name>A0ABV1N5X4_9GAMM</name>
<keyword evidence="2" id="KW-1185">Reference proteome</keyword>
<comment type="caution">
    <text evidence="1">The sequence shown here is derived from an EMBL/GenBank/DDBJ whole genome shotgun (WGS) entry which is preliminary data.</text>
</comment>
<dbReference type="RefSeq" id="WP_349758649.1">
    <property type="nucleotide sequence ID" value="NZ_JBEGCI010000008.1"/>
</dbReference>
<evidence type="ECO:0000313" key="2">
    <source>
        <dbReference type="Proteomes" id="UP001472978"/>
    </source>
</evidence>